<dbReference type="Proteomes" id="UP001596106">
    <property type="component" value="Unassembled WGS sequence"/>
</dbReference>
<feature type="transmembrane region" description="Helical" evidence="10">
    <location>
        <begin position="279"/>
        <end position="296"/>
    </location>
</feature>
<sequence length="381" mass="43225">MNPQTRTYLIQASLFVLTVLSTTAAGAEWMYGRSFLDVEHGIGWPEFWDGLHYSIPFLAILTVHEFGHFFTARYHHVRVTLPYYIPLWFGLGQTLGTLGAFIRIKDFINSRKKFFDIGIAGPLAGFVVALGVLWYGFTHLPPPEHIFSIHPEYRQYGLAFGQHVYKNLPKDSAMQLGDNLLFWFFKTYVADPARLPHPYEMIHYPYLMAGYFALFFTSLNLIPIGQLDGGHVLYSLIGRRAFRAVAPVLFVGFAFYAGLGYIRPSDFMIANDLDFLNELGYLGLYILALFISFQGMCETRTTAWLIALSVVAGQFLISFFFPTITGYPGFLLFILILGRFLGVYHPETEDDQPLGTGRTVLGWLALVIFVLCFSPKPFIFS</sequence>
<keyword evidence="9 10" id="KW-0472">Membrane</keyword>
<feature type="transmembrane region" description="Helical" evidence="10">
    <location>
        <begin position="83"/>
        <end position="102"/>
    </location>
</feature>
<feature type="transmembrane region" description="Helical" evidence="10">
    <location>
        <begin position="242"/>
        <end position="259"/>
    </location>
</feature>
<protein>
    <submittedName>
        <fullName evidence="12">Site-2 protease family protein</fullName>
    </submittedName>
</protein>
<evidence type="ECO:0000256" key="4">
    <source>
        <dbReference type="ARBA" id="ARBA00022670"/>
    </source>
</evidence>
<comment type="subcellular location">
    <subcellularLocation>
        <location evidence="2">Membrane</location>
        <topology evidence="2">Multi-pass membrane protein</topology>
    </subcellularLocation>
</comment>
<proteinExistence type="inferred from homology"/>
<gene>
    <name evidence="12" type="ORF">ACFPMF_02270</name>
</gene>
<feature type="domain" description="Peptidase M50" evidence="11">
    <location>
        <begin position="55"/>
        <end position="256"/>
    </location>
</feature>
<evidence type="ECO:0000313" key="13">
    <source>
        <dbReference type="Proteomes" id="UP001596106"/>
    </source>
</evidence>
<dbReference type="InterPro" id="IPR044838">
    <property type="entry name" value="EGY1-like"/>
</dbReference>
<evidence type="ECO:0000256" key="3">
    <source>
        <dbReference type="ARBA" id="ARBA00007931"/>
    </source>
</evidence>
<evidence type="ECO:0000259" key="11">
    <source>
        <dbReference type="Pfam" id="PF02163"/>
    </source>
</evidence>
<reference evidence="13" key="1">
    <citation type="journal article" date="2019" name="Int. J. Syst. Evol. Microbiol.">
        <title>The Global Catalogue of Microorganisms (GCM) 10K type strain sequencing project: providing services to taxonomists for standard genome sequencing and annotation.</title>
        <authorList>
            <consortium name="The Broad Institute Genomics Platform"/>
            <consortium name="The Broad Institute Genome Sequencing Center for Infectious Disease"/>
            <person name="Wu L."/>
            <person name="Ma J."/>
        </authorList>
    </citation>
    <scope>NUCLEOTIDE SEQUENCE [LARGE SCALE GENOMIC DNA]</scope>
    <source>
        <strain evidence="13">CCUG 55250</strain>
    </source>
</reference>
<name>A0ABW0I479_9BACT</name>
<dbReference type="Pfam" id="PF02163">
    <property type="entry name" value="Peptidase_M50"/>
    <property type="match status" value="1"/>
</dbReference>
<organism evidence="12 13">
    <name type="scientific">Larkinella bovis</name>
    <dbReference type="NCBI Taxonomy" id="683041"/>
    <lineage>
        <taxon>Bacteria</taxon>
        <taxon>Pseudomonadati</taxon>
        <taxon>Bacteroidota</taxon>
        <taxon>Cytophagia</taxon>
        <taxon>Cytophagales</taxon>
        <taxon>Spirosomataceae</taxon>
        <taxon>Larkinella</taxon>
    </lineage>
</organism>
<dbReference type="CDD" id="cd06160">
    <property type="entry name" value="S2P-M50_like_2"/>
    <property type="match status" value="1"/>
</dbReference>
<keyword evidence="13" id="KW-1185">Reference proteome</keyword>
<feature type="transmembrane region" description="Helical" evidence="10">
    <location>
        <begin position="327"/>
        <end position="344"/>
    </location>
</feature>
<evidence type="ECO:0000256" key="7">
    <source>
        <dbReference type="ARBA" id="ARBA00022946"/>
    </source>
</evidence>
<feature type="transmembrane region" description="Helical" evidence="10">
    <location>
        <begin position="204"/>
        <end position="222"/>
    </location>
</feature>
<dbReference type="PANTHER" id="PTHR31412">
    <property type="entry name" value="ZINC METALLOPROTEASE EGY1"/>
    <property type="match status" value="1"/>
</dbReference>
<evidence type="ECO:0000256" key="1">
    <source>
        <dbReference type="ARBA" id="ARBA00001947"/>
    </source>
</evidence>
<evidence type="ECO:0000256" key="10">
    <source>
        <dbReference type="SAM" id="Phobius"/>
    </source>
</evidence>
<dbReference type="GO" id="GO:0006508">
    <property type="term" value="P:proteolysis"/>
    <property type="evidence" value="ECO:0007669"/>
    <property type="project" value="UniProtKB-KW"/>
</dbReference>
<evidence type="ECO:0000256" key="2">
    <source>
        <dbReference type="ARBA" id="ARBA00004141"/>
    </source>
</evidence>
<evidence type="ECO:0000256" key="8">
    <source>
        <dbReference type="ARBA" id="ARBA00022989"/>
    </source>
</evidence>
<evidence type="ECO:0000256" key="9">
    <source>
        <dbReference type="ARBA" id="ARBA00023136"/>
    </source>
</evidence>
<dbReference type="RefSeq" id="WP_379840805.1">
    <property type="nucleotide sequence ID" value="NZ_JBHSMA010000001.1"/>
</dbReference>
<feature type="transmembrane region" description="Helical" evidence="10">
    <location>
        <begin position="114"/>
        <end position="137"/>
    </location>
</feature>
<keyword evidence="7" id="KW-0809">Transit peptide</keyword>
<dbReference type="EMBL" id="JBHSMA010000001">
    <property type="protein sequence ID" value="MFC5408119.1"/>
    <property type="molecule type" value="Genomic_DNA"/>
</dbReference>
<dbReference type="InterPro" id="IPR008915">
    <property type="entry name" value="Peptidase_M50"/>
</dbReference>
<keyword evidence="8 10" id="KW-1133">Transmembrane helix</keyword>
<dbReference type="GO" id="GO:0008233">
    <property type="term" value="F:peptidase activity"/>
    <property type="evidence" value="ECO:0007669"/>
    <property type="project" value="UniProtKB-KW"/>
</dbReference>
<keyword evidence="6" id="KW-0378">Hydrolase</keyword>
<comment type="cofactor">
    <cofactor evidence="1">
        <name>Zn(2+)</name>
        <dbReference type="ChEBI" id="CHEBI:29105"/>
    </cofactor>
</comment>
<comment type="similarity">
    <text evidence="3">Belongs to the peptidase M50B family.</text>
</comment>
<comment type="caution">
    <text evidence="12">The sequence shown here is derived from an EMBL/GenBank/DDBJ whole genome shotgun (WGS) entry which is preliminary data.</text>
</comment>
<keyword evidence="5 10" id="KW-0812">Transmembrane</keyword>
<keyword evidence="4 12" id="KW-0645">Protease</keyword>
<dbReference type="PANTHER" id="PTHR31412:SF0">
    <property type="entry name" value="ZINC METALLOPROTEASE EGY1, CHLOROPLASTIC-RELATED"/>
    <property type="match status" value="1"/>
</dbReference>
<evidence type="ECO:0000256" key="5">
    <source>
        <dbReference type="ARBA" id="ARBA00022692"/>
    </source>
</evidence>
<feature type="transmembrane region" description="Helical" evidence="10">
    <location>
        <begin position="360"/>
        <end position="380"/>
    </location>
</feature>
<evidence type="ECO:0000256" key="6">
    <source>
        <dbReference type="ARBA" id="ARBA00022801"/>
    </source>
</evidence>
<accession>A0ABW0I479</accession>
<evidence type="ECO:0000313" key="12">
    <source>
        <dbReference type="EMBL" id="MFC5408119.1"/>
    </source>
</evidence>